<dbReference type="Proteomes" id="UP000199398">
    <property type="component" value="Unassembled WGS sequence"/>
</dbReference>
<dbReference type="InterPro" id="IPR014044">
    <property type="entry name" value="CAP_dom"/>
</dbReference>
<dbReference type="OrthoDB" id="8611574at2"/>
<dbReference type="RefSeq" id="WP_093153775.1">
    <property type="nucleotide sequence ID" value="NZ_FOUP01000006.1"/>
</dbReference>
<dbReference type="InterPro" id="IPR035940">
    <property type="entry name" value="CAP_sf"/>
</dbReference>
<accession>A0A1I5B4N2</accession>
<sequence length="135" mass="15205">MVVGSSRDLVRTQTEDKVVRLVNAERAKRRLGPLRVDERLRRAARWHSADMARRGFFAHQATRGPSPYERMLAAGFEEPGGENIAAGQETPAAVVRAWMHSIPHRANILNADFRFIGVGLHIDATGPWWTQNFGY</sequence>
<protein>
    <submittedName>
        <fullName evidence="3">Cysteine-rich secretory protein family protein</fullName>
    </submittedName>
</protein>
<dbReference type="EMBL" id="FOUP01000006">
    <property type="protein sequence ID" value="SFN69469.1"/>
    <property type="molecule type" value="Genomic_DNA"/>
</dbReference>
<dbReference type="SUPFAM" id="SSF55797">
    <property type="entry name" value="PR-1-like"/>
    <property type="match status" value="1"/>
</dbReference>
<dbReference type="PANTHER" id="PTHR31157">
    <property type="entry name" value="SCP DOMAIN-CONTAINING PROTEIN"/>
    <property type="match status" value="1"/>
</dbReference>
<evidence type="ECO:0000313" key="3">
    <source>
        <dbReference type="EMBL" id="SFN69469.1"/>
    </source>
</evidence>
<dbReference type="AlphaFoldDB" id="A0A1I5B4N2"/>
<feature type="domain" description="SCP" evidence="1">
    <location>
        <begin position="19"/>
        <end position="133"/>
    </location>
</feature>
<dbReference type="STRING" id="455193.SAMN05421805_106108"/>
<dbReference type="EMBL" id="RBXX01000002">
    <property type="protein sequence ID" value="RKT86461.1"/>
    <property type="molecule type" value="Genomic_DNA"/>
</dbReference>
<dbReference type="CDD" id="cd05379">
    <property type="entry name" value="CAP_bacterial"/>
    <property type="match status" value="1"/>
</dbReference>
<dbReference type="PANTHER" id="PTHR31157:SF1">
    <property type="entry name" value="SCP DOMAIN-CONTAINING PROTEIN"/>
    <property type="match status" value="1"/>
</dbReference>
<evidence type="ECO:0000313" key="4">
    <source>
        <dbReference type="Proteomes" id="UP000199398"/>
    </source>
</evidence>
<evidence type="ECO:0000313" key="5">
    <source>
        <dbReference type="Proteomes" id="UP000270697"/>
    </source>
</evidence>
<organism evidence="3 4">
    <name type="scientific">Saccharopolyspora antimicrobica</name>
    <dbReference type="NCBI Taxonomy" id="455193"/>
    <lineage>
        <taxon>Bacteria</taxon>
        <taxon>Bacillati</taxon>
        <taxon>Actinomycetota</taxon>
        <taxon>Actinomycetes</taxon>
        <taxon>Pseudonocardiales</taxon>
        <taxon>Pseudonocardiaceae</taxon>
        <taxon>Saccharopolyspora</taxon>
    </lineage>
</organism>
<evidence type="ECO:0000259" key="1">
    <source>
        <dbReference type="Pfam" id="PF00188"/>
    </source>
</evidence>
<proteinExistence type="predicted"/>
<reference evidence="3 4" key="1">
    <citation type="submission" date="2016-10" db="EMBL/GenBank/DDBJ databases">
        <authorList>
            <person name="de Groot N.N."/>
        </authorList>
    </citation>
    <scope>NUCLEOTIDE SEQUENCE [LARGE SCALE GENOMIC DNA]</scope>
    <source>
        <strain evidence="3 4">CPCC 201259</strain>
    </source>
</reference>
<reference evidence="2 5" key="2">
    <citation type="submission" date="2018-10" db="EMBL/GenBank/DDBJ databases">
        <title>Sequencing the genomes of 1000 actinobacteria strains.</title>
        <authorList>
            <person name="Klenk H.-P."/>
        </authorList>
    </citation>
    <scope>NUCLEOTIDE SEQUENCE [LARGE SCALE GENOMIC DNA]</scope>
    <source>
        <strain evidence="2 5">DSM 45119</strain>
    </source>
</reference>
<dbReference type="Gene3D" id="3.40.33.10">
    <property type="entry name" value="CAP"/>
    <property type="match status" value="1"/>
</dbReference>
<dbReference type="Proteomes" id="UP000270697">
    <property type="component" value="Unassembled WGS sequence"/>
</dbReference>
<name>A0A1I5B4N2_9PSEU</name>
<gene>
    <name evidence="2" type="ORF">ATL45_4836</name>
    <name evidence="3" type="ORF">SAMN05421805_106108</name>
</gene>
<dbReference type="Pfam" id="PF00188">
    <property type="entry name" value="CAP"/>
    <property type="match status" value="1"/>
</dbReference>
<evidence type="ECO:0000313" key="2">
    <source>
        <dbReference type="EMBL" id="RKT86461.1"/>
    </source>
</evidence>
<keyword evidence="5" id="KW-1185">Reference proteome</keyword>